<dbReference type="PANTHER" id="PTHR23346">
    <property type="entry name" value="TRANSLATIONAL ACTIVATOR GCN1-RELATED"/>
    <property type="match status" value="1"/>
</dbReference>
<dbReference type="GO" id="GO:0060090">
    <property type="term" value="F:molecular adaptor activity"/>
    <property type="evidence" value="ECO:0007669"/>
    <property type="project" value="TreeGrafter"/>
</dbReference>
<dbReference type="InterPro" id="IPR011989">
    <property type="entry name" value="ARM-like"/>
</dbReference>
<dbReference type="GO" id="GO:0005634">
    <property type="term" value="C:nucleus"/>
    <property type="evidence" value="ECO:0007669"/>
    <property type="project" value="TreeGrafter"/>
</dbReference>
<dbReference type="SUPFAM" id="SSF48371">
    <property type="entry name" value="ARM repeat"/>
    <property type="match status" value="1"/>
</dbReference>
<evidence type="ECO:0000313" key="3">
    <source>
        <dbReference type="EMBL" id="ETO25863.1"/>
    </source>
</evidence>
<proteinExistence type="predicted"/>
<dbReference type="Proteomes" id="UP000023152">
    <property type="component" value="Unassembled WGS sequence"/>
</dbReference>
<keyword evidence="4" id="KW-1185">Reference proteome</keyword>
<protein>
    <recommendedName>
        <fullName evidence="2">Proteasome adapter and scaffold protein ECM29 HEAT-repeat domain-containing protein</fullName>
    </recommendedName>
</protein>
<evidence type="ECO:0000313" key="4">
    <source>
        <dbReference type="Proteomes" id="UP000023152"/>
    </source>
</evidence>
<dbReference type="OrthoDB" id="16066at2759"/>
<reference evidence="3 4" key="1">
    <citation type="journal article" date="2013" name="Curr. Biol.">
        <title>The Genome of the Foraminiferan Reticulomyxa filosa.</title>
        <authorList>
            <person name="Glockner G."/>
            <person name="Hulsmann N."/>
            <person name="Schleicher M."/>
            <person name="Noegel A.A."/>
            <person name="Eichinger L."/>
            <person name="Gallinger C."/>
            <person name="Pawlowski J."/>
            <person name="Sierra R."/>
            <person name="Euteneuer U."/>
            <person name="Pillet L."/>
            <person name="Moustafa A."/>
            <person name="Platzer M."/>
            <person name="Groth M."/>
            <person name="Szafranski K."/>
            <person name="Schliwa M."/>
        </authorList>
    </citation>
    <scope>NUCLEOTIDE SEQUENCE [LARGE SCALE GENOMIC DNA]</scope>
</reference>
<dbReference type="InterPro" id="IPR016024">
    <property type="entry name" value="ARM-type_fold"/>
</dbReference>
<organism evidence="3 4">
    <name type="scientific">Reticulomyxa filosa</name>
    <dbReference type="NCBI Taxonomy" id="46433"/>
    <lineage>
        <taxon>Eukaryota</taxon>
        <taxon>Sar</taxon>
        <taxon>Rhizaria</taxon>
        <taxon>Retaria</taxon>
        <taxon>Foraminifera</taxon>
        <taxon>Monothalamids</taxon>
        <taxon>Reticulomyxidae</taxon>
        <taxon>Reticulomyxa</taxon>
    </lineage>
</organism>
<comment type="caution">
    <text evidence="3">The sequence shown here is derived from an EMBL/GenBank/DDBJ whole genome shotgun (WGS) entry which is preliminary data.</text>
</comment>
<feature type="non-terminal residue" evidence="3">
    <location>
        <position position="395"/>
    </location>
</feature>
<evidence type="ECO:0000259" key="2">
    <source>
        <dbReference type="Pfam" id="PF24492"/>
    </source>
</evidence>
<dbReference type="EMBL" id="ASPP01008240">
    <property type="protein sequence ID" value="ETO25863.1"/>
    <property type="molecule type" value="Genomic_DNA"/>
</dbReference>
<dbReference type="PANTHER" id="PTHR23346:SF19">
    <property type="entry name" value="PROTEASOME ADAPTER AND SCAFFOLD PROTEIN ECM29"/>
    <property type="match status" value="1"/>
</dbReference>
<dbReference type="Pfam" id="PF24492">
    <property type="entry name" value="HEAT_ECM29"/>
    <property type="match status" value="1"/>
</dbReference>
<accession>X6NJ08</accession>
<dbReference type="InterPro" id="IPR055443">
    <property type="entry name" value="HEAT_ECM29"/>
</dbReference>
<gene>
    <name evidence="3" type="ORF">RFI_11274</name>
</gene>
<dbReference type="GO" id="GO:0005737">
    <property type="term" value="C:cytoplasm"/>
    <property type="evidence" value="ECO:0007669"/>
    <property type="project" value="TreeGrafter"/>
</dbReference>
<dbReference type="Gene3D" id="1.25.10.10">
    <property type="entry name" value="Leucine-rich Repeat Variant"/>
    <property type="match status" value="1"/>
</dbReference>
<name>X6NJ08_RETFI</name>
<keyword evidence="1" id="KW-0677">Repeat</keyword>
<dbReference type="GO" id="GO:0036503">
    <property type="term" value="P:ERAD pathway"/>
    <property type="evidence" value="ECO:0007669"/>
    <property type="project" value="TreeGrafter"/>
</dbReference>
<sequence>MVKRSGGQMASKMINLTERLVDPSQSPVKHVETALAILVPILLEKGIEVKAKIVQALGIYILVKICQRSGRYLRPHLEGLMKILLQGLSSLEPAEFMYLATQDHGAEFSDNVESARLQFARMNPLNGALDSCTQLLDEQSVDKVLPELTSMIRGGVGIRLNSINAACNILIELCGRKELSEALQKHSKRVINALCNQLPIASSPHLRQLYCKCLGHWCAISKKKYVDQVTDMAQSLYFDDSSSSKTGDSVPGRLLSGMLVCDIGKYGGTLMQKYPKVLGLGLVGVYDSNDEVAKKWTEAMEESGGRQMFVSRNLDIGIEIILQCLHDQTYERKLVCLCAAIKAISGLVQVGRDDLDKKLLSQLVGELSDSLSGRIWEGKTELFSALIHVSKYTKQ</sequence>
<feature type="domain" description="Proteasome adapter and scaffold protein ECM29 HEAT-repeat" evidence="2">
    <location>
        <begin position="73"/>
        <end position="238"/>
    </location>
</feature>
<evidence type="ECO:0000256" key="1">
    <source>
        <dbReference type="ARBA" id="ARBA00022737"/>
    </source>
</evidence>
<dbReference type="AlphaFoldDB" id="X6NJ08"/>